<feature type="domain" description="DUF5615" evidence="1">
    <location>
        <begin position="1"/>
        <end position="102"/>
    </location>
</feature>
<comment type="caution">
    <text evidence="2">The sequence shown here is derived from an EMBL/GenBank/DDBJ whole genome shotgun (WGS) entry which is preliminary data.</text>
</comment>
<dbReference type="InterPro" id="IPR041049">
    <property type="entry name" value="DUF5615"/>
</dbReference>
<dbReference type="EMBL" id="QUAB01000018">
    <property type="protein sequence ID" value="REJ07230.1"/>
    <property type="molecule type" value="Genomic_DNA"/>
</dbReference>
<accession>A0A371NWB0</accession>
<proteinExistence type="predicted"/>
<evidence type="ECO:0000313" key="2">
    <source>
        <dbReference type="EMBL" id="REJ07230.1"/>
    </source>
</evidence>
<evidence type="ECO:0000259" key="1">
    <source>
        <dbReference type="Pfam" id="PF18480"/>
    </source>
</evidence>
<dbReference type="Pfam" id="PF18480">
    <property type="entry name" value="DUF5615"/>
    <property type="match status" value="1"/>
</dbReference>
<dbReference type="Proteomes" id="UP000262172">
    <property type="component" value="Unassembled WGS sequence"/>
</dbReference>
<protein>
    <recommendedName>
        <fullName evidence="1">DUF5615 domain-containing protein</fullName>
    </recommendedName>
</protein>
<dbReference type="OrthoDB" id="334367at2"/>
<evidence type="ECO:0000313" key="3">
    <source>
        <dbReference type="Proteomes" id="UP000262172"/>
    </source>
</evidence>
<sequence>MRFLVDAQLPARLALWLRKVGFDAMHSSDLPDGNRSTDADIAKIADADDRVVVSKDADFLLSHVVSGSPQRLLVVATGNIRNDELIALFDELMGTIASRLRQYAVVELHPGFLRVHDQELRRAAGRPVSPADYLQAISESPLDPDDAVRLLNERGDFDGSEEPWEPS</sequence>
<organism evidence="2 3">
    <name type="scientific">Microbacterium bovistercoris</name>
    <dbReference type="NCBI Taxonomy" id="2293570"/>
    <lineage>
        <taxon>Bacteria</taxon>
        <taxon>Bacillati</taxon>
        <taxon>Actinomycetota</taxon>
        <taxon>Actinomycetes</taxon>
        <taxon>Micrococcales</taxon>
        <taxon>Microbacteriaceae</taxon>
        <taxon>Microbacterium</taxon>
    </lineage>
</organism>
<dbReference type="RefSeq" id="WP_116241124.1">
    <property type="nucleotide sequence ID" value="NZ_QUAB01000018.1"/>
</dbReference>
<name>A0A371NWB0_9MICO</name>
<keyword evidence="3" id="KW-1185">Reference proteome</keyword>
<dbReference type="AlphaFoldDB" id="A0A371NWB0"/>
<gene>
    <name evidence="2" type="ORF">DY023_04365</name>
</gene>
<reference evidence="2 3" key="1">
    <citation type="submission" date="2018-08" db="EMBL/GenBank/DDBJ databases">
        <title>Isolation, diversity and antifungal activity of Actinobacteria from cow dung.</title>
        <authorList>
            <person name="Ling L."/>
        </authorList>
    </citation>
    <scope>NUCLEOTIDE SEQUENCE [LARGE SCALE GENOMIC DNA]</scope>
    <source>
        <strain evidence="2 3">NEAU-LLE</strain>
    </source>
</reference>